<dbReference type="Proteomes" id="UP000242637">
    <property type="component" value="Chromosome 1"/>
</dbReference>
<keyword evidence="2" id="KW-1185">Reference proteome</keyword>
<sequence length="40" mass="3795">MGAGYEGAFVGVGAVGECFVVGGDAFGLGDVVGDRSGEGE</sequence>
<dbReference type="KEGG" id="dco:SAMEA4475696_2288"/>
<evidence type="ECO:0000313" key="2">
    <source>
        <dbReference type="Proteomes" id="UP000242637"/>
    </source>
</evidence>
<dbReference type="AlphaFoldDB" id="A0A239VV58"/>
<protein>
    <submittedName>
        <fullName evidence="1">Uncharacterized protein</fullName>
    </submittedName>
</protein>
<accession>A0A239VV58</accession>
<reference evidence="1 2" key="1">
    <citation type="submission" date="2017-06" db="EMBL/GenBank/DDBJ databases">
        <authorList>
            <consortium name="Pathogen Informatics"/>
        </authorList>
    </citation>
    <scope>NUCLEOTIDE SEQUENCE [LARGE SCALE GENOMIC DNA]</scope>
    <source>
        <strain evidence="1 2">NCTC13039</strain>
    </source>
</reference>
<name>A0A239VV58_9MICO</name>
<proteinExistence type="predicted"/>
<organism evidence="1 2">
    <name type="scientific">Dermatophilus congolensis</name>
    <dbReference type="NCBI Taxonomy" id="1863"/>
    <lineage>
        <taxon>Bacteria</taxon>
        <taxon>Bacillati</taxon>
        <taxon>Actinomycetota</taxon>
        <taxon>Actinomycetes</taxon>
        <taxon>Micrococcales</taxon>
        <taxon>Dermatophilaceae</taxon>
        <taxon>Dermatophilus</taxon>
    </lineage>
</organism>
<evidence type="ECO:0000313" key="1">
    <source>
        <dbReference type="EMBL" id="SNV25638.1"/>
    </source>
</evidence>
<dbReference type="EMBL" id="LT906453">
    <property type="protein sequence ID" value="SNV25638.1"/>
    <property type="molecule type" value="Genomic_DNA"/>
</dbReference>
<gene>
    <name evidence="1" type="ORF">SAMEA4475696_02288</name>
</gene>